<proteinExistence type="inferred from homology"/>
<organism evidence="5 6">
    <name type="scientific">Massilia aurea</name>
    <dbReference type="NCBI Taxonomy" id="373040"/>
    <lineage>
        <taxon>Bacteria</taxon>
        <taxon>Pseudomonadati</taxon>
        <taxon>Pseudomonadota</taxon>
        <taxon>Betaproteobacteria</taxon>
        <taxon>Burkholderiales</taxon>
        <taxon>Oxalobacteraceae</taxon>
        <taxon>Telluria group</taxon>
        <taxon>Massilia</taxon>
    </lineage>
</organism>
<evidence type="ECO:0000256" key="1">
    <source>
        <dbReference type="ARBA" id="ARBA00007274"/>
    </source>
</evidence>
<dbReference type="InterPro" id="IPR011004">
    <property type="entry name" value="Trimer_LpxA-like_sf"/>
</dbReference>
<dbReference type="InterPro" id="IPR018357">
    <property type="entry name" value="Hexapep_transf_CS"/>
</dbReference>
<sequence length="216" mass="22031">MPCKHVIGHGPELARALAAWRSVALSSVPAAVLELRPLELDPAASQAALAAALDGLEGLDDEGASAFVALDARFLNGMRLDLMASLRLRGIAMPALVEPGALVAAGVRMDDNCWIGAGAIIQHGSRIGFNTVIGAGAIVGSGVTVGHSAWIDEGVVIGRGARIGAQVTLGLGVIVGHGRQIGKLCIVDKAGRIEQDIAAKTFLHATHAQPIVIIGA</sequence>
<dbReference type="GO" id="GO:0016746">
    <property type="term" value="F:acyltransferase activity"/>
    <property type="evidence" value="ECO:0007669"/>
    <property type="project" value="UniProtKB-KW"/>
</dbReference>
<dbReference type="RefSeq" id="WP_183556185.1">
    <property type="nucleotide sequence ID" value="NZ_JACHBX010000004.1"/>
</dbReference>
<evidence type="ECO:0000256" key="4">
    <source>
        <dbReference type="ARBA" id="ARBA00023315"/>
    </source>
</evidence>
<dbReference type="InterPro" id="IPR001451">
    <property type="entry name" value="Hexapep"/>
</dbReference>
<dbReference type="Gene3D" id="2.160.10.10">
    <property type="entry name" value="Hexapeptide repeat proteins"/>
    <property type="match status" value="2"/>
</dbReference>
<dbReference type="Pfam" id="PF00132">
    <property type="entry name" value="Hexapep"/>
    <property type="match status" value="1"/>
</dbReference>
<evidence type="ECO:0000256" key="3">
    <source>
        <dbReference type="ARBA" id="ARBA00022737"/>
    </source>
</evidence>
<dbReference type="PROSITE" id="PS00101">
    <property type="entry name" value="HEXAPEP_TRANSFERASES"/>
    <property type="match status" value="2"/>
</dbReference>
<dbReference type="Proteomes" id="UP000540787">
    <property type="component" value="Unassembled WGS sequence"/>
</dbReference>
<evidence type="ECO:0000313" key="6">
    <source>
        <dbReference type="Proteomes" id="UP000540787"/>
    </source>
</evidence>
<evidence type="ECO:0000313" key="5">
    <source>
        <dbReference type="EMBL" id="MBB6135519.1"/>
    </source>
</evidence>
<dbReference type="PANTHER" id="PTHR43300:SF7">
    <property type="entry name" value="UDP-N-ACETYLBACILLOSAMINE N-ACETYLTRANSFERASE"/>
    <property type="match status" value="1"/>
</dbReference>
<keyword evidence="6" id="KW-1185">Reference proteome</keyword>
<accession>A0A7W9X2X9</accession>
<dbReference type="AlphaFoldDB" id="A0A7W9X2X9"/>
<comment type="similarity">
    <text evidence="1">Belongs to the transferase hexapeptide repeat family.</text>
</comment>
<keyword evidence="4" id="KW-0012">Acyltransferase</keyword>
<evidence type="ECO:0000256" key="2">
    <source>
        <dbReference type="ARBA" id="ARBA00022679"/>
    </source>
</evidence>
<dbReference type="EMBL" id="JACHBX010000004">
    <property type="protein sequence ID" value="MBB6135519.1"/>
    <property type="molecule type" value="Genomic_DNA"/>
</dbReference>
<reference evidence="5 6" key="1">
    <citation type="submission" date="2020-08" db="EMBL/GenBank/DDBJ databases">
        <title>The Agave Microbiome: Exploring the role of microbial communities in plant adaptations to desert environments.</title>
        <authorList>
            <person name="Partida-Martinez L.P."/>
        </authorList>
    </citation>
    <scope>NUCLEOTIDE SEQUENCE [LARGE SCALE GENOMIC DNA]</scope>
    <source>
        <strain evidence="5 6">AT3.2</strain>
    </source>
</reference>
<protein>
    <submittedName>
        <fullName evidence="5">Acetyltransferase-like isoleucine patch superfamily enzyme</fullName>
    </submittedName>
</protein>
<dbReference type="SUPFAM" id="SSF51161">
    <property type="entry name" value="Trimeric LpxA-like enzymes"/>
    <property type="match status" value="1"/>
</dbReference>
<gene>
    <name evidence="5" type="ORF">HD842_003686</name>
</gene>
<keyword evidence="3" id="KW-0677">Repeat</keyword>
<dbReference type="InterPro" id="IPR050179">
    <property type="entry name" value="Trans_hexapeptide_repeat"/>
</dbReference>
<keyword evidence="2 5" id="KW-0808">Transferase</keyword>
<name>A0A7W9X2X9_9BURK</name>
<dbReference type="PANTHER" id="PTHR43300">
    <property type="entry name" value="ACETYLTRANSFERASE"/>
    <property type="match status" value="1"/>
</dbReference>
<comment type="caution">
    <text evidence="5">The sequence shown here is derived from an EMBL/GenBank/DDBJ whole genome shotgun (WGS) entry which is preliminary data.</text>
</comment>